<protein>
    <recommendedName>
        <fullName evidence="3">Potassium binding protein Kbp</fullName>
    </recommendedName>
</protein>
<organism evidence="7 8">
    <name type="scientific">Parvularcula maris</name>
    <dbReference type="NCBI Taxonomy" id="2965077"/>
    <lineage>
        <taxon>Bacteria</taxon>
        <taxon>Pseudomonadati</taxon>
        <taxon>Pseudomonadota</taxon>
        <taxon>Alphaproteobacteria</taxon>
        <taxon>Parvularculales</taxon>
        <taxon>Parvularculaceae</taxon>
        <taxon>Parvularcula</taxon>
    </lineage>
</organism>
<evidence type="ECO:0000259" key="5">
    <source>
        <dbReference type="PROSITE" id="PS50914"/>
    </source>
</evidence>
<reference evidence="7" key="1">
    <citation type="submission" date="2022-07" db="EMBL/GenBank/DDBJ databases">
        <title>Parvularcula maris sp. nov., an algicidal bacterium isolated from seawater.</title>
        <authorList>
            <person name="Li F."/>
        </authorList>
    </citation>
    <scope>NUCLEOTIDE SEQUENCE</scope>
    <source>
        <strain evidence="7">BGMRC 0090</strain>
    </source>
</reference>
<comment type="subcellular location">
    <subcellularLocation>
        <location evidence="1">Cytoplasm</location>
    </subcellularLocation>
</comment>
<accession>A0A9X2LB06</accession>
<dbReference type="Gene3D" id="3.10.350.10">
    <property type="entry name" value="LysM domain"/>
    <property type="match status" value="1"/>
</dbReference>
<dbReference type="RefSeq" id="WP_256619142.1">
    <property type="nucleotide sequence ID" value="NZ_JANIBC010000004.1"/>
</dbReference>
<evidence type="ECO:0000256" key="1">
    <source>
        <dbReference type="ARBA" id="ARBA00004496"/>
    </source>
</evidence>
<feature type="domain" description="LysM" evidence="6">
    <location>
        <begin position="90"/>
        <end position="139"/>
    </location>
</feature>
<evidence type="ECO:0000256" key="3">
    <source>
        <dbReference type="ARBA" id="ARBA00072219"/>
    </source>
</evidence>
<comment type="caution">
    <text evidence="7">The sequence shown here is derived from an EMBL/GenBank/DDBJ whole genome shotgun (WGS) entry which is preliminary data.</text>
</comment>
<dbReference type="PROSITE" id="PS51782">
    <property type="entry name" value="LYSM"/>
    <property type="match status" value="1"/>
</dbReference>
<evidence type="ECO:0000313" key="7">
    <source>
        <dbReference type="EMBL" id="MCQ8185272.1"/>
    </source>
</evidence>
<dbReference type="InterPro" id="IPR018392">
    <property type="entry name" value="LysM"/>
</dbReference>
<evidence type="ECO:0000313" key="8">
    <source>
        <dbReference type="Proteomes" id="UP001142610"/>
    </source>
</evidence>
<dbReference type="InterPro" id="IPR052196">
    <property type="entry name" value="Bact_Kbp"/>
</dbReference>
<evidence type="ECO:0000256" key="4">
    <source>
        <dbReference type="SAM" id="MobiDB-lite"/>
    </source>
</evidence>
<dbReference type="SUPFAM" id="SSF54106">
    <property type="entry name" value="LysM domain"/>
    <property type="match status" value="1"/>
</dbReference>
<dbReference type="Pfam" id="PF04972">
    <property type="entry name" value="BON"/>
    <property type="match status" value="1"/>
</dbReference>
<dbReference type="AlphaFoldDB" id="A0A9X2LB06"/>
<dbReference type="EMBL" id="JANIBC010000004">
    <property type="protein sequence ID" value="MCQ8185272.1"/>
    <property type="molecule type" value="Genomic_DNA"/>
</dbReference>
<dbReference type="GO" id="GO:0005737">
    <property type="term" value="C:cytoplasm"/>
    <property type="evidence" value="ECO:0007669"/>
    <property type="project" value="UniProtKB-SubCell"/>
</dbReference>
<dbReference type="Proteomes" id="UP001142610">
    <property type="component" value="Unassembled WGS sequence"/>
</dbReference>
<gene>
    <name evidence="7" type="primary">lysM</name>
    <name evidence="7" type="ORF">NOG11_07685</name>
</gene>
<dbReference type="Pfam" id="PF01476">
    <property type="entry name" value="LysM"/>
    <property type="match status" value="1"/>
</dbReference>
<dbReference type="PROSITE" id="PS50914">
    <property type="entry name" value="BON"/>
    <property type="match status" value="1"/>
</dbReference>
<sequence>MELFTFERTRGKDKKPERDDGNWFSDLFKRNKLDDKEVKAEPKGERVILKGRVKDRETAEKIIVAAGNNKGVSEVESQLEIEKDDKPKSQMYTVKSGDTLSKIAREFYGEANKYPQIFEANRPMLEDPDKIYPGQVLRIPPER</sequence>
<evidence type="ECO:0000259" key="6">
    <source>
        <dbReference type="PROSITE" id="PS51782"/>
    </source>
</evidence>
<dbReference type="CDD" id="cd00118">
    <property type="entry name" value="LysM"/>
    <property type="match status" value="1"/>
</dbReference>
<keyword evidence="2" id="KW-0963">Cytoplasm</keyword>
<feature type="region of interest" description="Disordered" evidence="4">
    <location>
        <begin position="1"/>
        <end position="21"/>
    </location>
</feature>
<keyword evidence="8" id="KW-1185">Reference proteome</keyword>
<proteinExistence type="predicted"/>
<feature type="domain" description="BON" evidence="5">
    <location>
        <begin position="15"/>
        <end position="83"/>
    </location>
</feature>
<dbReference type="SMART" id="SM00257">
    <property type="entry name" value="LysM"/>
    <property type="match status" value="1"/>
</dbReference>
<dbReference type="FunFam" id="3.10.350.10:FF:000001">
    <property type="entry name" value="Peptidoglycan-binding protein LysM"/>
    <property type="match status" value="1"/>
</dbReference>
<dbReference type="InterPro" id="IPR007055">
    <property type="entry name" value="BON_dom"/>
</dbReference>
<dbReference type="PANTHER" id="PTHR34700">
    <property type="entry name" value="POTASSIUM BINDING PROTEIN KBP"/>
    <property type="match status" value="1"/>
</dbReference>
<dbReference type="NCBIfam" id="NF008399">
    <property type="entry name" value="PRK11198.1"/>
    <property type="match status" value="1"/>
</dbReference>
<name>A0A9X2LB06_9PROT</name>
<dbReference type="InterPro" id="IPR036779">
    <property type="entry name" value="LysM_dom_sf"/>
</dbReference>
<evidence type="ECO:0000256" key="2">
    <source>
        <dbReference type="ARBA" id="ARBA00022490"/>
    </source>
</evidence>
<dbReference type="PANTHER" id="PTHR34700:SF8">
    <property type="entry name" value="POTASSIUM BINDING PROTEIN KBP"/>
    <property type="match status" value="1"/>
</dbReference>